<evidence type="ECO:0000313" key="3">
    <source>
        <dbReference type="Proteomes" id="UP000265520"/>
    </source>
</evidence>
<comment type="caution">
    <text evidence="2">The sequence shown here is derived from an EMBL/GenBank/DDBJ whole genome shotgun (WGS) entry which is preliminary data.</text>
</comment>
<protein>
    <submittedName>
        <fullName evidence="2">Uncharacterized protein</fullName>
    </submittedName>
</protein>
<reference evidence="2 3" key="1">
    <citation type="journal article" date="2018" name="Front. Plant Sci.">
        <title>Red Clover (Trifolium pratense) and Zigzag Clover (T. medium) - A Picture of Genomic Similarities and Differences.</title>
        <authorList>
            <person name="Dluhosova J."/>
            <person name="Istvanek J."/>
            <person name="Nedelnik J."/>
            <person name="Repkova J."/>
        </authorList>
    </citation>
    <scope>NUCLEOTIDE SEQUENCE [LARGE SCALE GENOMIC DNA]</scope>
    <source>
        <strain evidence="3">cv. 10/8</strain>
        <tissue evidence="2">Leaf</tissue>
    </source>
</reference>
<evidence type="ECO:0000256" key="1">
    <source>
        <dbReference type="SAM" id="MobiDB-lite"/>
    </source>
</evidence>
<dbReference type="Proteomes" id="UP000265520">
    <property type="component" value="Unassembled WGS sequence"/>
</dbReference>
<organism evidence="2 3">
    <name type="scientific">Trifolium medium</name>
    <dbReference type="NCBI Taxonomy" id="97028"/>
    <lineage>
        <taxon>Eukaryota</taxon>
        <taxon>Viridiplantae</taxon>
        <taxon>Streptophyta</taxon>
        <taxon>Embryophyta</taxon>
        <taxon>Tracheophyta</taxon>
        <taxon>Spermatophyta</taxon>
        <taxon>Magnoliopsida</taxon>
        <taxon>eudicotyledons</taxon>
        <taxon>Gunneridae</taxon>
        <taxon>Pentapetalae</taxon>
        <taxon>rosids</taxon>
        <taxon>fabids</taxon>
        <taxon>Fabales</taxon>
        <taxon>Fabaceae</taxon>
        <taxon>Papilionoideae</taxon>
        <taxon>50 kb inversion clade</taxon>
        <taxon>NPAAA clade</taxon>
        <taxon>Hologalegina</taxon>
        <taxon>IRL clade</taxon>
        <taxon>Trifolieae</taxon>
        <taxon>Trifolium</taxon>
    </lineage>
</organism>
<feature type="region of interest" description="Disordered" evidence="1">
    <location>
        <begin position="1"/>
        <end position="90"/>
    </location>
</feature>
<dbReference type="EMBL" id="LXQA010544752">
    <property type="protein sequence ID" value="MCI58349.1"/>
    <property type="molecule type" value="Genomic_DNA"/>
</dbReference>
<proteinExistence type="predicted"/>
<feature type="compositionally biased region" description="Basic and acidic residues" evidence="1">
    <location>
        <begin position="1"/>
        <end position="11"/>
    </location>
</feature>
<evidence type="ECO:0000313" key="2">
    <source>
        <dbReference type="EMBL" id="MCI58349.1"/>
    </source>
</evidence>
<name>A0A392TB62_9FABA</name>
<accession>A0A392TB62</accession>
<sequence length="90" mass="9656">ATASTSKDRGKASSLNESSPYFQENPETPPSKYQKEEPDSQLPDQGYSALAITSHHFPDTTSQNSTPDDDDQSSTRSKDSSTLAAGSESE</sequence>
<dbReference type="AlphaFoldDB" id="A0A392TB62"/>
<feature type="non-terminal residue" evidence="2">
    <location>
        <position position="90"/>
    </location>
</feature>
<feature type="compositionally biased region" description="Polar residues" evidence="1">
    <location>
        <begin position="13"/>
        <end position="26"/>
    </location>
</feature>
<keyword evidence="3" id="KW-1185">Reference proteome</keyword>
<feature type="non-terminal residue" evidence="2">
    <location>
        <position position="1"/>
    </location>
</feature>